<evidence type="ECO:0000313" key="3">
    <source>
        <dbReference type="EMBL" id="MBW0499695.1"/>
    </source>
</evidence>
<comment type="caution">
    <text evidence="3">The sequence shown here is derived from an EMBL/GenBank/DDBJ whole genome shotgun (WGS) entry which is preliminary data.</text>
</comment>
<dbReference type="InterPro" id="IPR012337">
    <property type="entry name" value="RNaseH-like_sf"/>
</dbReference>
<dbReference type="PROSITE" id="PS50994">
    <property type="entry name" value="INTEGRASE"/>
    <property type="match status" value="1"/>
</dbReference>
<dbReference type="PANTHER" id="PTHR37984:SF5">
    <property type="entry name" value="PROTEIN NYNRIN-LIKE"/>
    <property type="match status" value="1"/>
</dbReference>
<dbReference type="InterPro" id="IPR050951">
    <property type="entry name" value="Retrovirus_Pol_polyprotein"/>
</dbReference>
<dbReference type="GO" id="GO:0015074">
    <property type="term" value="P:DNA integration"/>
    <property type="evidence" value="ECO:0007669"/>
    <property type="project" value="InterPro"/>
</dbReference>
<organism evidence="3 4">
    <name type="scientific">Austropuccinia psidii MF-1</name>
    <dbReference type="NCBI Taxonomy" id="1389203"/>
    <lineage>
        <taxon>Eukaryota</taxon>
        <taxon>Fungi</taxon>
        <taxon>Dikarya</taxon>
        <taxon>Basidiomycota</taxon>
        <taxon>Pucciniomycotina</taxon>
        <taxon>Pucciniomycetes</taxon>
        <taxon>Pucciniales</taxon>
        <taxon>Sphaerophragmiaceae</taxon>
        <taxon>Austropuccinia</taxon>
    </lineage>
</organism>
<dbReference type="GO" id="GO:0003723">
    <property type="term" value="F:RNA binding"/>
    <property type="evidence" value="ECO:0007669"/>
    <property type="project" value="UniProtKB-KW"/>
</dbReference>
<dbReference type="InterPro" id="IPR036397">
    <property type="entry name" value="RNaseH_sf"/>
</dbReference>
<sequence length="128" mass="14916">MIKIQEPSRSWEILHMDWVTGLPPGGYRSYNFCLVIVDRLKKTLVFFPFHKDGTEMDKSLIICNRVVSWSGVFTSIIDDRNPRFTSALWSKLHQLFGAKLSFSKAYYPQIEIIAEKMIQTLGDMVRRL</sequence>
<feature type="domain" description="Integrase catalytic" evidence="2">
    <location>
        <begin position="3"/>
        <end position="128"/>
    </location>
</feature>
<dbReference type="InterPro" id="IPR001584">
    <property type="entry name" value="Integrase_cat-core"/>
</dbReference>
<keyword evidence="1" id="KW-0694">RNA-binding</keyword>
<dbReference type="OrthoDB" id="10267344at2759"/>
<protein>
    <recommendedName>
        <fullName evidence="2">Integrase catalytic domain-containing protein</fullName>
    </recommendedName>
</protein>
<evidence type="ECO:0000256" key="1">
    <source>
        <dbReference type="ARBA" id="ARBA00022884"/>
    </source>
</evidence>
<dbReference type="Proteomes" id="UP000765509">
    <property type="component" value="Unassembled WGS sequence"/>
</dbReference>
<proteinExistence type="predicted"/>
<dbReference type="PANTHER" id="PTHR37984">
    <property type="entry name" value="PROTEIN CBG26694"/>
    <property type="match status" value="1"/>
</dbReference>
<reference evidence="3" key="1">
    <citation type="submission" date="2021-03" db="EMBL/GenBank/DDBJ databases">
        <title>Draft genome sequence of rust myrtle Austropuccinia psidii MF-1, a brazilian biotype.</title>
        <authorList>
            <person name="Quecine M.C."/>
            <person name="Pachon D.M.R."/>
            <person name="Bonatelli M.L."/>
            <person name="Correr F.H."/>
            <person name="Franceschini L.M."/>
            <person name="Leite T.F."/>
            <person name="Margarido G.R.A."/>
            <person name="Almeida C.A."/>
            <person name="Ferrarezi J.A."/>
            <person name="Labate C.A."/>
        </authorList>
    </citation>
    <scope>NUCLEOTIDE SEQUENCE</scope>
    <source>
        <strain evidence="3">MF-1</strain>
    </source>
</reference>
<dbReference type="SUPFAM" id="SSF53098">
    <property type="entry name" value="Ribonuclease H-like"/>
    <property type="match status" value="1"/>
</dbReference>
<dbReference type="EMBL" id="AVOT02015398">
    <property type="protein sequence ID" value="MBW0499695.1"/>
    <property type="molecule type" value="Genomic_DNA"/>
</dbReference>
<gene>
    <name evidence="3" type="ORF">O181_039410</name>
</gene>
<evidence type="ECO:0000313" key="4">
    <source>
        <dbReference type="Proteomes" id="UP000765509"/>
    </source>
</evidence>
<dbReference type="Gene3D" id="3.30.420.10">
    <property type="entry name" value="Ribonuclease H-like superfamily/Ribonuclease H"/>
    <property type="match status" value="1"/>
</dbReference>
<dbReference type="GO" id="GO:0005634">
    <property type="term" value="C:nucleus"/>
    <property type="evidence" value="ECO:0007669"/>
    <property type="project" value="UniProtKB-ARBA"/>
</dbReference>
<accession>A0A9Q3DBI5</accession>
<evidence type="ECO:0000259" key="2">
    <source>
        <dbReference type="PROSITE" id="PS50994"/>
    </source>
</evidence>
<dbReference type="AlphaFoldDB" id="A0A9Q3DBI5"/>
<keyword evidence="4" id="KW-1185">Reference proteome</keyword>
<name>A0A9Q3DBI5_9BASI</name>